<protein>
    <recommendedName>
        <fullName evidence="3">glycerol kinase</fullName>
        <ecNumber evidence="3">2.7.1.30</ecNumber>
    </recommendedName>
    <alternativeName>
        <fullName evidence="9">ATP:glycerol 3-phosphotransferase</fullName>
    </alternativeName>
</protein>
<feature type="domain" description="Carbohydrate kinase FGGY C-terminal" evidence="12">
    <location>
        <begin position="264"/>
        <end position="454"/>
    </location>
</feature>
<dbReference type="InterPro" id="IPR018483">
    <property type="entry name" value="Carb_kinase_FGGY_CS"/>
</dbReference>
<gene>
    <name evidence="13" type="ORF">WJX74_009231</name>
</gene>
<dbReference type="Proteomes" id="UP001438707">
    <property type="component" value="Unassembled WGS sequence"/>
</dbReference>
<evidence type="ECO:0000256" key="9">
    <source>
        <dbReference type="ARBA" id="ARBA00043149"/>
    </source>
</evidence>
<sequence>MDYVGAIDQGTQSTRFTLYDSNGKRVAGHQAEFEQISSRAGWTEHDPLELLATVRTCIAEVLKSAPATAGKVHIKAVGITNQRETTVVWDKNTGKPLYNAIVWMDNRTAALCNRMSQELGSKDHFRPTTGLPISTYFSAYKVAWLRENVAAVRQALASGNCRVGTIDTWLMHHLTGGPDGGGIFVTDVTNAACTNLMELASCSWHEPTLKLFGIERSMLADICSSAEEYGRIAEGPLKGVPITGCLGDQQAALLGQRCRMHEAKNTYGTGCFLLLNTGDKMVESEHGLLTTIAWQLGAEAPVQHALEGSVAIAGAGITWLRDRMGLIQSAADSEAVASSVPNTAGIYFVPAFSGLLAPHWRDDARGALLGVSAVTSRAHIVRAMLEAICWQTREVLDAMRSDADMSQLKLLRVDGGASNNALLMQLQADILQVDVQQPPDLETTSRGAAYAAGIGCGLWTEEWVMANEPEAEGTAATFKPNVSQEDADRRYACWKIAVEHSFGLESLAPE</sequence>
<evidence type="ECO:0000256" key="7">
    <source>
        <dbReference type="ARBA" id="ARBA00022798"/>
    </source>
</evidence>
<evidence type="ECO:0000259" key="12">
    <source>
        <dbReference type="Pfam" id="PF02782"/>
    </source>
</evidence>
<dbReference type="PANTHER" id="PTHR10196">
    <property type="entry name" value="SUGAR KINASE"/>
    <property type="match status" value="1"/>
</dbReference>
<dbReference type="FunFam" id="3.30.420.40:FF:000086">
    <property type="entry name" value="Glycerol kinase"/>
    <property type="match status" value="1"/>
</dbReference>
<dbReference type="GO" id="GO:0005524">
    <property type="term" value="F:ATP binding"/>
    <property type="evidence" value="ECO:0007669"/>
    <property type="project" value="UniProtKB-KW"/>
</dbReference>
<dbReference type="InterPro" id="IPR005999">
    <property type="entry name" value="Glycerol_kin"/>
</dbReference>
<evidence type="ECO:0000313" key="13">
    <source>
        <dbReference type="EMBL" id="KAK9839086.1"/>
    </source>
</evidence>
<keyword evidence="7" id="KW-0319">Glycerol metabolism</keyword>
<keyword evidence="8" id="KW-0067">ATP-binding</keyword>
<dbReference type="InterPro" id="IPR042018">
    <property type="entry name" value="GK1-3_metazoan-type"/>
</dbReference>
<dbReference type="GO" id="GO:0006071">
    <property type="term" value="P:glycerol metabolic process"/>
    <property type="evidence" value="ECO:0007669"/>
    <property type="project" value="UniProtKB-KW"/>
</dbReference>
<comment type="caution">
    <text evidence="13">The sequence shown here is derived from an EMBL/GenBank/DDBJ whole genome shotgun (WGS) entry which is preliminary data.</text>
</comment>
<feature type="domain" description="Carbohydrate kinase FGGY N-terminal" evidence="11">
    <location>
        <begin position="3"/>
        <end position="255"/>
    </location>
</feature>
<organism evidence="13 14">
    <name type="scientific">Apatococcus lobatus</name>
    <dbReference type="NCBI Taxonomy" id="904363"/>
    <lineage>
        <taxon>Eukaryota</taxon>
        <taxon>Viridiplantae</taxon>
        <taxon>Chlorophyta</taxon>
        <taxon>core chlorophytes</taxon>
        <taxon>Trebouxiophyceae</taxon>
        <taxon>Chlorellales</taxon>
        <taxon>Chlorellaceae</taxon>
        <taxon>Apatococcus</taxon>
    </lineage>
</organism>
<comment type="pathway">
    <text evidence="1">Polyol metabolism; glycerol degradation via glycerol kinase pathway; sn-glycerol 3-phosphate from glycerol: step 1/1.</text>
</comment>
<evidence type="ECO:0000256" key="2">
    <source>
        <dbReference type="ARBA" id="ARBA00009156"/>
    </source>
</evidence>
<comment type="similarity">
    <text evidence="2 10">Belongs to the FGGY kinase family.</text>
</comment>
<evidence type="ECO:0000256" key="4">
    <source>
        <dbReference type="ARBA" id="ARBA00022679"/>
    </source>
</evidence>
<dbReference type="PANTHER" id="PTHR10196:SF69">
    <property type="entry name" value="GLYCEROL KINASE"/>
    <property type="match status" value="1"/>
</dbReference>
<evidence type="ECO:0000256" key="8">
    <source>
        <dbReference type="ARBA" id="ARBA00022840"/>
    </source>
</evidence>
<evidence type="ECO:0000256" key="3">
    <source>
        <dbReference type="ARBA" id="ARBA00012099"/>
    </source>
</evidence>
<dbReference type="CDD" id="cd07792">
    <property type="entry name" value="ASKHA_NBD_FGGY_GK1-3-like"/>
    <property type="match status" value="1"/>
</dbReference>
<name>A0AAW1RZA1_9CHLO</name>
<dbReference type="Pfam" id="PF00370">
    <property type="entry name" value="FGGY_N"/>
    <property type="match status" value="1"/>
</dbReference>
<dbReference type="PROSITE" id="PS00445">
    <property type="entry name" value="FGGY_KINASES_2"/>
    <property type="match status" value="1"/>
</dbReference>
<proteinExistence type="inferred from homology"/>
<dbReference type="SUPFAM" id="SSF53067">
    <property type="entry name" value="Actin-like ATPase domain"/>
    <property type="match status" value="2"/>
</dbReference>
<dbReference type="InterPro" id="IPR000577">
    <property type="entry name" value="Carb_kinase_FGGY"/>
</dbReference>
<dbReference type="Gene3D" id="3.30.420.40">
    <property type="match status" value="2"/>
</dbReference>
<dbReference type="GO" id="GO:0046167">
    <property type="term" value="P:glycerol-3-phosphate biosynthetic process"/>
    <property type="evidence" value="ECO:0007669"/>
    <property type="project" value="TreeGrafter"/>
</dbReference>
<keyword evidence="14" id="KW-1185">Reference proteome</keyword>
<dbReference type="EC" id="2.7.1.30" evidence="3"/>
<reference evidence="13 14" key="1">
    <citation type="journal article" date="2024" name="Nat. Commun.">
        <title>Phylogenomics reveals the evolutionary origins of lichenization in chlorophyte algae.</title>
        <authorList>
            <person name="Puginier C."/>
            <person name="Libourel C."/>
            <person name="Otte J."/>
            <person name="Skaloud P."/>
            <person name="Haon M."/>
            <person name="Grisel S."/>
            <person name="Petersen M."/>
            <person name="Berrin J.G."/>
            <person name="Delaux P.M."/>
            <person name="Dal Grande F."/>
            <person name="Keller J."/>
        </authorList>
    </citation>
    <scope>NUCLEOTIDE SEQUENCE [LARGE SCALE GENOMIC DNA]</scope>
    <source>
        <strain evidence="13 14">SAG 2145</strain>
    </source>
</reference>
<dbReference type="PROSITE" id="PS00933">
    <property type="entry name" value="FGGY_KINASES_1"/>
    <property type="match status" value="1"/>
</dbReference>
<keyword evidence="5" id="KW-0547">Nucleotide-binding</keyword>
<dbReference type="Pfam" id="PF02782">
    <property type="entry name" value="FGGY_C"/>
    <property type="match status" value="1"/>
</dbReference>
<evidence type="ECO:0000259" key="11">
    <source>
        <dbReference type="Pfam" id="PF00370"/>
    </source>
</evidence>
<accession>A0AAW1RZA1</accession>
<dbReference type="EMBL" id="JALJOS010000005">
    <property type="protein sequence ID" value="KAK9839086.1"/>
    <property type="molecule type" value="Genomic_DNA"/>
</dbReference>
<evidence type="ECO:0000256" key="10">
    <source>
        <dbReference type="RuleBase" id="RU003733"/>
    </source>
</evidence>
<dbReference type="InterPro" id="IPR018485">
    <property type="entry name" value="FGGY_C"/>
</dbReference>
<dbReference type="InterPro" id="IPR018484">
    <property type="entry name" value="FGGY_N"/>
</dbReference>
<keyword evidence="6 10" id="KW-0418">Kinase</keyword>
<dbReference type="NCBIfam" id="NF000756">
    <property type="entry name" value="PRK00047.1"/>
    <property type="match status" value="1"/>
</dbReference>
<dbReference type="GO" id="GO:0005739">
    <property type="term" value="C:mitochondrion"/>
    <property type="evidence" value="ECO:0007669"/>
    <property type="project" value="TreeGrafter"/>
</dbReference>
<dbReference type="GO" id="GO:0004370">
    <property type="term" value="F:glycerol kinase activity"/>
    <property type="evidence" value="ECO:0007669"/>
    <property type="project" value="UniProtKB-EC"/>
</dbReference>
<evidence type="ECO:0000256" key="5">
    <source>
        <dbReference type="ARBA" id="ARBA00022741"/>
    </source>
</evidence>
<dbReference type="FunFam" id="3.30.420.40:FF:000108">
    <property type="entry name" value="Glycerol kinase, glycosomal"/>
    <property type="match status" value="1"/>
</dbReference>
<dbReference type="GO" id="GO:0006641">
    <property type="term" value="P:triglyceride metabolic process"/>
    <property type="evidence" value="ECO:0007669"/>
    <property type="project" value="TreeGrafter"/>
</dbReference>
<evidence type="ECO:0000313" key="14">
    <source>
        <dbReference type="Proteomes" id="UP001438707"/>
    </source>
</evidence>
<dbReference type="NCBIfam" id="TIGR01311">
    <property type="entry name" value="glycerol_kin"/>
    <property type="match status" value="1"/>
</dbReference>
<evidence type="ECO:0000256" key="1">
    <source>
        <dbReference type="ARBA" id="ARBA00005190"/>
    </source>
</evidence>
<dbReference type="InterPro" id="IPR043129">
    <property type="entry name" value="ATPase_NBD"/>
</dbReference>
<dbReference type="AlphaFoldDB" id="A0AAW1RZA1"/>
<keyword evidence="4 10" id="KW-0808">Transferase</keyword>
<evidence type="ECO:0000256" key="6">
    <source>
        <dbReference type="ARBA" id="ARBA00022777"/>
    </source>
</evidence>
<dbReference type="PIRSF" id="PIRSF000538">
    <property type="entry name" value="GlpK"/>
    <property type="match status" value="1"/>
</dbReference>